<organism evidence="1">
    <name type="scientific">Pseudomonas fluorescens (strain SBW25)</name>
    <dbReference type="NCBI Taxonomy" id="216595"/>
    <lineage>
        <taxon>Bacteria</taxon>
        <taxon>Pseudomonadati</taxon>
        <taxon>Pseudomonadota</taxon>
        <taxon>Gammaproteobacteria</taxon>
        <taxon>Pseudomonadales</taxon>
        <taxon>Pseudomonadaceae</taxon>
        <taxon>Pseudomonas</taxon>
    </lineage>
</organism>
<proteinExistence type="predicted"/>
<reference evidence="1" key="1">
    <citation type="submission" date="2014-12" db="EMBL/GenBank/DDBJ databases">
        <authorList>
            <person name="Hall J."/>
        </authorList>
    </citation>
    <scope>NUCLEOTIDE SEQUENCE [LARGE SCALE GENOMIC DNA]</scope>
    <source>
        <strain evidence="1">SBW25</strain>
        <plasmid evidence="1">pQBR57</plasmid>
    </source>
</reference>
<keyword evidence="1" id="KW-0614">Plasmid</keyword>
<gene>
    <name evidence="1" type="ORF">PQBR57_0408</name>
</gene>
<accession>A0A0G4E551</accession>
<protein>
    <submittedName>
        <fullName evidence="1">Uncharacterized protein</fullName>
    </submittedName>
</protein>
<sequence length="47" mass="5402">MAATKKSFWSSQRWLSHPDTYVLIQGNSCKSLDTTIAQARTMRWLDA</sequence>
<dbReference type="AlphaFoldDB" id="A0A0G4E551"/>
<dbReference type="EMBL" id="LN713926">
    <property type="protein sequence ID" value="CEK42361.1"/>
    <property type="molecule type" value="Genomic_DNA"/>
</dbReference>
<name>A0A0G4E551_PSEFS</name>
<reference evidence="1" key="2">
    <citation type="submission" date="2015-06" db="EMBL/GenBank/DDBJ databases">
        <title>Environmentally co-occuring mercury resistance plasmids are genetically and phenotypically diverse and confer variable context-dependent fitness effects.</title>
        <authorList>
            <person name="Hall J.P.J."/>
            <person name="Harrison E."/>
            <person name="Lilley A.K."/>
            <person name="Paterson S."/>
            <person name="Spiers A.J."/>
            <person name="Brockhurst M.A."/>
        </authorList>
    </citation>
    <scope>NUCLEOTIDE SEQUENCE [LARGE SCALE GENOMIC DNA]</scope>
    <source>
        <strain evidence="1">SBW25</strain>
        <plasmid evidence="1">pQBR57</plasmid>
    </source>
</reference>
<evidence type="ECO:0000313" key="1">
    <source>
        <dbReference type="EMBL" id="CEK42361.1"/>
    </source>
</evidence>
<geneLocation type="plasmid" evidence="1">
    <name>pQBR57</name>
</geneLocation>